<organism evidence="2 3">
    <name type="scientific">Escherichia coli</name>
    <dbReference type="NCBI Taxonomy" id="562"/>
    <lineage>
        <taxon>Bacteria</taxon>
        <taxon>Pseudomonadati</taxon>
        <taxon>Pseudomonadota</taxon>
        <taxon>Gammaproteobacteria</taxon>
        <taxon>Enterobacterales</taxon>
        <taxon>Enterobacteriaceae</taxon>
        <taxon>Escherichia</taxon>
    </lineage>
</organism>
<dbReference type="EMBL" id="SCIU01000017">
    <property type="protein sequence ID" value="RXB31064.1"/>
    <property type="molecule type" value="Genomic_DNA"/>
</dbReference>
<gene>
    <name evidence="2" type="ORF">EPS97_10725</name>
</gene>
<protein>
    <submittedName>
        <fullName evidence="2">Tail fiber domain-containing protein</fullName>
    </submittedName>
</protein>
<reference evidence="2 3" key="1">
    <citation type="submission" date="2019-01" db="EMBL/GenBank/DDBJ databases">
        <title>Genomic analysis of febrile catheter-associated UTI E. coli isolates.</title>
        <authorList>
            <person name="Potter R."/>
            <person name="Zou Z."/>
            <person name="Henderson J."/>
            <person name="Dantas G."/>
        </authorList>
    </citation>
    <scope>NUCLEOTIDE SEQUENCE [LARGE SCALE GENOMIC DNA]</scope>
    <source>
        <strain evidence="2 3">49_rectal</strain>
    </source>
</reference>
<dbReference type="AlphaFoldDB" id="A0A9Q7KBZ0"/>
<dbReference type="RefSeq" id="WP_001325354.1">
    <property type="nucleotide sequence ID" value="NZ_CP107720.1"/>
</dbReference>
<name>A0A9Q7KBZ0_ECOLX</name>
<sequence length="1027" mass="111041">MANNKVKHYRTDVAGRKPEAKNMLDGEIAINLADKKIFTKFGDAVINIGNGADAVVEGGQTFTGKIKASDIESDSNLTLKNLDKSDIVFADEHDKAKARISSPAQTDSKGELRVTVAKGKGTGESSDFVLNGNGQLSLPAAPVAPDSATRKDYVDSEISKVQTGSSADLTKLEQKVDANDAAINTRVDNLNSKVDQNDTAINTKVDANKADADEKIKAVNDRLTVDNQTLKDMIDTKVNKAGDTMTGDLTVPSVHAAGNVYAGTLKVTPAGNNGDVLSIENHGRTSKTIHQIAYATDTDDRLLFRRDANEGTDALDLMTMTWGKTGRGMSIDISGQARITDAVTTPLMSVASNFAVGNSLGLNSIAIGDSDTGFKWREDGWLNFYSNNVVTASIAGSENYFNRKTHFRFRSDDGDSNLMAPEGYSLINIDTTTDGNNIGDATTYFGLVNGGKYNHYLRGSGRTYIDTKEGLGVAGPASFYKTIYNNKPYGWYDSESLPDWNTPEQQSNHLRKVRAVGAGSIYHELAMANHPDDRLDNSICWFHGDTPEYWMGSLNTNGRLNLASGVSVNGESNAIQLNIPASNQASYMSGNMDGRNNTWILGKTSENLDIVWSQNMRNDFSTSSGVTLRTNGSVTVQTGTNTAMDIQHNTIQIDGARWAATNDHAYANQWRQNAPMQINFGAVAGESDYYPGYSMNSVSVGHGFSTVVELGTIRGPANSWGKGILRVGTKEESTFGKMANYEFDIDGRFAVPGKINTPSVETNRLTSFGINTDNVLGGNSIAFGDNDTGIRQVTDGNLSIFTNGIQIATFNTAGLTIDRSITINTHNESRGVYVGNVRTGASNAMIQGVVDGWPQWSAWRDRPAGMIVEAQTRDKCINIWKHVHWGTEYGAAMDIYNPGSSAPEAALHIGGADYLFLGNGTANAIQWVSTSDKRLKSNFEEIENAVDKVEKLTGYVYDKKSDLVKTEYSFEVREAGIIAQELKEVLPEAVSSFGPDEILGVNSAAVNALLVNAIKELSARVKELEAK</sequence>
<dbReference type="PROSITE" id="PS51688">
    <property type="entry name" value="ICA"/>
    <property type="match status" value="1"/>
</dbReference>
<comment type="caution">
    <text evidence="2">The sequence shown here is derived from an EMBL/GenBank/DDBJ whole genome shotgun (WGS) entry which is preliminary data.</text>
</comment>
<dbReference type="Pfam" id="PF13884">
    <property type="entry name" value="Peptidase_S74"/>
    <property type="match status" value="1"/>
</dbReference>
<feature type="domain" description="Peptidase S74" evidence="1">
    <location>
        <begin position="931"/>
        <end position="1027"/>
    </location>
</feature>
<evidence type="ECO:0000259" key="1">
    <source>
        <dbReference type="PROSITE" id="PS51688"/>
    </source>
</evidence>
<dbReference type="Proteomes" id="UP000290652">
    <property type="component" value="Unassembled WGS sequence"/>
</dbReference>
<evidence type="ECO:0000313" key="3">
    <source>
        <dbReference type="Proteomes" id="UP000290652"/>
    </source>
</evidence>
<proteinExistence type="predicted"/>
<evidence type="ECO:0000313" key="2">
    <source>
        <dbReference type="EMBL" id="RXB31064.1"/>
    </source>
</evidence>
<dbReference type="InterPro" id="IPR030392">
    <property type="entry name" value="S74_ICA"/>
</dbReference>
<accession>A0A9Q7KBZ0</accession>